<feature type="region of interest" description="Disordered" evidence="1">
    <location>
        <begin position="1"/>
        <end position="55"/>
    </location>
</feature>
<proteinExistence type="predicted"/>
<reference evidence="2" key="1">
    <citation type="submission" date="2020-03" db="EMBL/GenBank/DDBJ databases">
        <title>Hybrid Assembly of Korean Phytophthora infestans isolates.</title>
        <authorList>
            <person name="Prokchorchik M."/>
            <person name="Lee Y."/>
            <person name="Seo J."/>
            <person name="Cho J.-H."/>
            <person name="Park Y.-E."/>
            <person name="Jang D.-C."/>
            <person name="Im J.-S."/>
            <person name="Choi J.-G."/>
            <person name="Park H.-J."/>
            <person name="Lee G.-B."/>
            <person name="Lee Y.-G."/>
            <person name="Hong S.-Y."/>
            <person name="Cho K."/>
            <person name="Sohn K.H."/>
        </authorList>
    </citation>
    <scope>NUCLEOTIDE SEQUENCE</scope>
    <source>
        <strain evidence="2">KR_2_A2</strain>
    </source>
</reference>
<dbReference type="AlphaFoldDB" id="A0A8S9U662"/>
<dbReference type="Proteomes" id="UP000704712">
    <property type="component" value="Unassembled WGS sequence"/>
</dbReference>
<sequence>MGPDHASDEGFASNAASDGDASSDREPPQKKTKRGRNKAKAALKPRKAAREALNVPALSTDMAGADGAFGDQSLIKSAEKTTIDNARTDGARVSQASVDASAKTRRDFNIGSAVDRVVTQDEYRQSRFEHLGRGAAGNYQRDHHSAEPLLRDLVGDKRTQCFTFDG</sequence>
<dbReference type="EMBL" id="JAACNO010002027">
    <property type="protein sequence ID" value="KAF4136040.1"/>
    <property type="molecule type" value="Genomic_DNA"/>
</dbReference>
<organism evidence="2 3">
    <name type="scientific">Phytophthora infestans</name>
    <name type="common">Potato late blight agent</name>
    <name type="synonym">Botrytis infestans</name>
    <dbReference type="NCBI Taxonomy" id="4787"/>
    <lineage>
        <taxon>Eukaryota</taxon>
        <taxon>Sar</taxon>
        <taxon>Stramenopiles</taxon>
        <taxon>Oomycota</taxon>
        <taxon>Peronosporomycetes</taxon>
        <taxon>Peronosporales</taxon>
        <taxon>Peronosporaceae</taxon>
        <taxon>Phytophthora</taxon>
    </lineage>
</organism>
<comment type="caution">
    <text evidence="2">The sequence shown here is derived from an EMBL/GenBank/DDBJ whole genome shotgun (WGS) entry which is preliminary data.</text>
</comment>
<name>A0A8S9U662_PHYIN</name>
<evidence type="ECO:0000313" key="2">
    <source>
        <dbReference type="EMBL" id="KAF4136040.1"/>
    </source>
</evidence>
<evidence type="ECO:0000256" key="1">
    <source>
        <dbReference type="SAM" id="MobiDB-lite"/>
    </source>
</evidence>
<evidence type="ECO:0000313" key="3">
    <source>
        <dbReference type="Proteomes" id="UP000704712"/>
    </source>
</evidence>
<protein>
    <submittedName>
        <fullName evidence="2">Uncharacterized protein</fullName>
    </submittedName>
</protein>
<accession>A0A8S9U662</accession>
<feature type="compositionally biased region" description="Basic residues" evidence="1">
    <location>
        <begin position="30"/>
        <end position="47"/>
    </location>
</feature>
<gene>
    <name evidence="2" type="ORF">GN958_ATG14786</name>
</gene>